<evidence type="ECO:0000256" key="1">
    <source>
        <dbReference type="SAM" id="SignalP"/>
    </source>
</evidence>
<feature type="signal peptide" evidence="1">
    <location>
        <begin position="1"/>
        <end position="21"/>
    </location>
</feature>
<dbReference type="Pfam" id="PF07433">
    <property type="entry name" value="DUF1513"/>
    <property type="match status" value="1"/>
</dbReference>
<keyword evidence="3" id="KW-1185">Reference proteome</keyword>
<feature type="chain" id="PRO_5047030368" evidence="1">
    <location>
        <begin position="22"/>
        <end position="367"/>
    </location>
</feature>
<protein>
    <submittedName>
        <fullName evidence="2">DUF1513 domain-containing protein</fullName>
    </submittedName>
</protein>
<dbReference type="InterPro" id="IPR011044">
    <property type="entry name" value="Quino_amine_DH_bsu"/>
</dbReference>
<dbReference type="SUPFAM" id="SSF50969">
    <property type="entry name" value="YVTN repeat-like/Quinoprotein amine dehydrogenase"/>
    <property type="match status" value="1"/>
</dbReference>
<gene>
    <name evidence="2" type="ORF">ACFSCV_03435</name>
</gene>
<evidence type="ECO:0000313" key="3">
    <source>
        <dbReference type="Proteomes" id="UP001597308"/>
    </source>
</evidence>
<evidence type="ECO:0000313" key="2">
    <source>
        <dbReference type="EMBL" id="MFD1702049.1"/>
    </source>
</evidence>
<organism evidence="2 3">
    <name type="scientific">Methylopila henanensis</name>
    <dbReference type="NCBI Taxonomy" id="873516"/>
    <lineage>
        <taxon>Bacteria</taxon>
        <taxon>Pseudomonadati</taxon>
        <taxon>Pseudomonadota</taxon>
        <taxon>Alphaproteobacteria</taxon>
        <taxon>Hyphomicrobiales</taxon>
        <taxon>Methylopilaceae</taxon>
        <taxon>Methylopila</taxon>
    </lineage>
</organism>
<name>A0ABW4K322_9HYPH</name>
<comment type="caution">
    <text evidence="2">The sequence shown here is derived from an EMBL/GenBank/DDBJ whole genome shotgun (WGS) entry which is preliminary data.</text>
</comment>
<sequence>MRLTRRAALGLIGAGLLGADAALGSELEFDAAAIGPGLDGAGAFRIGALDAALGLEAGALAPVRLHALAFRPDGAEAVAVGRRPGDLALVLDGAGHTLRSTFRASAGRRFSGHGAYRADGRSFVTSEIDAATGEGVLVLRDPADGYAARAEIASGGLGPHDVTEHRGLLVVANGAKEPKTDPGIATLGRTTARSNVALIDPATGRIEEVAEAASDLASLSLRHIVAAPNGGLLVAAQDTQAGVHDRPLVARFDRGRLRWLDVEADIAGRMNGSVCSLVVDRSGRFAAATCPRGGVVVGFDLARDAAVGLASAADVCGLAATRDAGGFVATTGLGEALRLVVSEDGVAVAARRTGALRWDNHLAPSRV</sequence>
<accession>A0ABW4K322</accession>
<reference evidence="3" key="1">
    <citation type="journal article" date="2019" name="Int. J. Syst. Evol. Microbiol.">
        <title>The Global Catalogue of Microorganisms (GCM) 10K type strain sequencing project: providing services to taxonomists for standard genome sequencing and annotation.</title>
        <authorList>
            <consortium name="The Broad Institute Genomics Platform"/>
            <consortium name="The Broad Institute Genome Sequencing Center for Infectious Disease"/>
            <person name="Wu L."/>
            <person name="Ma J."/>
        </authorList>
    </citation>
    <scope>NUCLEOTIDE SEQUENCE [LARGE SCALE GENOMIC DNA]</scope>
    <source>
        <strain evidence="3">KCTC 23707</strain>
    </source>
</reference>
<dbReference type="Proteomes" id="UP001597308">
    <property type="component" value="Unassembled WGS sequence"/>
</dbReference>
<keyword evidence="1" id="KW-0732">Signal</keyword>
<dbReference type="EMBL" id="JBHUER010000002">
    <property type="protein sequence ID" value="MFD1702049.1"/>
    <property type="molecule type" value="Genomic_DNA"/>
</dbReference>
<dbReference type="InterPro" id="IPR008311">
    <property type="entry name" value="UCP028101"/>
</dbReference>
<dbReference type="RefSeq" id="WP_378797033.1">
    <property type="nucleotide sequence ID" value="NZ_JBHUER010000002.1"/>
</dbReference>
<proteinExistence type="predicted"/>